<dbReference type="RefSeq" id="XP_051440665.1">
    <property type="nucleotide sequence ID" value="XM_051592180.1"/>
</dbReference>
<dbReference type="GO" id="GO:1990259">
    <property type="term" value="F:histone H2AQ104 methyltransferase activity"/>
    <property type="evidence" value="ECO:0007669"/>
    <property type="project" value="TreeGrafter"/>
</dbReference>
<protein>
    <recommendedName>
        <fullName evidence="2">Swiss Army Knife RNA repair protein HAD domain-containing protein</fullName>
    </recommendedName>
</protein>
<reference evidence="3" key="2">
    <citation type="journal article" date="2022" name="Proc. Natl. Acad. Sci. U.S.A.">
        <title>Diploid-dominant life cycles characterize the early evolution of Fungi.</title>
        <authorList>
            <person name="Amses K.R."/>
            <person name="Simmons D.R."/>
            <person name="Longcore J.E."/>
            <person name="Mondo S.J."/>
            <person name="Seto K."/>
            <person name="Jeronimo G.H."/>
            <person name="Bonds A.E."/>
            <person name="Quandt C.A."/>
            <person name="Davis W.J."/>
            <person name="Chang Y."/>
            <person name="Federici B.A."/>
            <person name="Kuo A."/>
            <person name="LaButti K."/>
            <person name="Pangilinan J."/>
            <person name="Andreopoulos W."/>
            <person name="Tritt A."/>
            <person name="Riley R."/>
            <person name="Hundley H."/>
            <person name="Johnson J."/>
            <person name="Lipzen A."/>
            <person name="Barry K."/>
            <person name="Lang B.F."/>
            <person name="Cuomo C.A."/>
            <person name="Buchler N.E."/>
            <person name="Grigoriev I.V."/>
            <person name="Spatafora J.W."/>
            <person name="Stajich J.E."/>
            <person name="James T.Y."/>
        </authorList>
    </citation>
    <scope>NUCLEOTIDE SEQUENCE</scope>
    <source>
        <strain evidence="3">AG</strain>
    </source>
</reference>
<dbReference type="GO" id="GO:0031428">
    <property type="term" value="C:box C/D methylation guide snoRNP complex"/>
    <property type="evidence" value="ECO:0007669"/>
    <property type="project" value="TreeGrafter"/>
</dbReference>
<accession>A0AAD5E1C2</accession>
<evidence type="ECO:0000313" key="4">
    <source>
        <dbReference type="Proteomes" id="UP001206595"/>
    </source>
</evidence>
<dbReference type="GO" id="GO:0003723">
    <property type="term" value="F:RNA binding"/>
    <property type="evidence" value="ECO:0007669"/>
    <property type="project" value="TreeGrafter"/>
</dbReference>
<feature type="region of interest" description="Disordered" evidence="1">
    <location>
        <begin position="458"/>
        <end position="490"/>
    </location>
</feature>
<dbReference type="EMBL" id="MU620973">
    <property type="protein sequence ID" value="KAI8575661.1"/>
    <property type="molecule type" value="Genomic_DNA"/>
</dbReference>
<keyword evidence="4" id="KW-1185">Reference proteome</keyword>
<feature type="compositionally biased region" description="Basic residues" evidence="1">
    <location>
        <begin position="458"/>
        <end position="474"/>
    </location>
</feature>
<feature type="domain" description="Swiss Army Knife RNA repair protein HAD" evidence="2">
    <location>
        <begin position="54"/>
        <end position="256"/>
    </location>
</feature>
<dbReference type="PANTHER" id="PTHR10335:SF23">
    <property type="entry name" value="OB FOLD-CONTAINING PROTEIN, NUCLEIC ACID BINDING"/>
    <property type="match status" value="1"/>
</dbReference>
<dbReference type="GO" id="GO:0008649">
    <property type="term" value="F:rRNA methyltransferase activity"/>
    <property type="evidence" value="ECO:0007669"/>
    <property type="project" value="TreeGrafter"/>
</dbReference>
<evidence type="ECO:0000313" key="3">
    <source>
        <dbReference type="EMBL" id="KAI8575661.1"/>
    </source>
</evidence>
<dbReference type="GO" id="GO:0000494">
    <property type="term" value="P:box C/D sno(s)RNA 3'-end processing"/>
    <property type="evidence" value="ECO:0007669"/>
    <property type="project" value="TreeGrafter"/>
</dbReference>
<dbReference type="Proteomes" id="UP001206595">
    <property type="component" value="Unassembled WGS sequence"/>
</dbReference>
<name>A0AAD5E1C2_UMBRA</name>
<evidence type="ECO:0000256" key="1">
    <source>
        <dbReference type="SAM" id="MobiDB-lite"/>
    </source>
</evidence>
<dbReference type="GO" id="GO:0032040">
    <property type="term" value="C:small-subunit processome"/>
    <property type="evidence" value="ECO:0007669"/>
    <property type="project" value="TreeGrafter"/>
</dbReference>
<dbReference type="Pfam" id="PF10307">
    <property type="entry name" value="HAD_SAK_1"/>
    <property type="match status" value="1"/>
</dbReference>
<reference evidence="3" key="1">
    <citation type="submission" date="2021-06" db="EMBL/GenBank/DDBJ databases">
        <authorList>
            <consortium name="DOE Joint Genome Institute"/>
            <person name="Mondo S.J."/>
            <person name="Amses K.R."/>
            <person name="Simmons D.R."/>
            <person name="Longcore J.E."/>
            <person name="Seto K."/>
            <person name="Alves G.H."/>
            <person name="Bonds A.E."/>
            <person name="Quandt C.A."/>
            <person name="Davis W.J."/>
            <person name="Chang Y."/>
            <person name="Letcher P.M."/>
            <person name="Powell M.J."/>
            <person name="Kuo A."/>
            <person name="Labutti K."/>
            <person name="Pangilinan J."/>
            <person name="Andreopoulos W."/>
            <person name="Tritt A."/>
            <person name="Riley R."/>
            <person name="Hundley H."/>
            <person name="Johnson J."/>
            <person name="Lipzen A."/>
            <person name="Barry K."/>
            <person name="Berbee M.L."/>
            <person name="Buchler N.E."/>
            <person name="Grigoriev I.V."/>
            <person name="Spatafora J.W."/>
            <person name="Stajich J.E."/>
            <person name="James T.Y."/>
        </authorList>
    </citation>
    <scope>NUCLEOTIDE SEQUENCE</scope>
    <source>
        <strain evidence="3">AG</strain>
    </source>
</reference>
<organism evidence="3 4">
    <name type="scientific">Umbelopsis ramanniana AG</name>
    <dbReference type="NCBI Taxonomy" id="1314678"/>
    <lineage>
        <taxon>Eukaryota</taxon>
        <taxon>Fungi</taxon>
        <taxon>Fungi incertae sedis</taxon>
        <taxon>Mucoromycota</taxon>
        <taxon>Mucoromycotina</taxon>
        <taxon>Umbelopsidomycetes</taxon>
        <taxon>Umbelopsidales</taxon>
        <taxon>Umbelopsidaceae</taxon>
        <taxon>Umbelopsis</taxon>
    </lineage>
</organism>
<dbReference type="InterPro" id="IPR018812">
    <property type="entry name" value="SAK_HAD"/>
</dbReference>
<comment type="caution">
    <text evidence="3">The sequence shown here is derived from an EMBL/GenBank/DDBJ whole genome shotgun (WGS) entry which is preliminary data.</text>
</comment>
<sequence length="490" mass="56448">MTNTSRNGRRNITTEQREAIDTLYEQARYYQHKNDAKPTVLDIFDFDSTLFMSPLMSQICSKNLNSIVLVEGAIGPGWWRDINSLTLGDNTKLQQSAWDSYWNDEVVEEAKKSIADSSKLSVMLTGRRVHPFGKIITSMLESKGLQFDIVALRPDPIDMIEEGTLFNSGIQAFNNTMEFKKTFLLDLLEREPSLRRLVMYDDRKNHVAKFEQWIGQLVAQHVLDSGKVFHIVSPPRGFDPGRELACMKSIIDEHNKRVDIRRLKNESPPQDVEDRHSIVTWWTRKAVLKPVISSLNIKFTEPEIEKLLAQVGSSVSTDTIQNAKRFPFVGDEIILKSIDKDTHYGQELIKLAKANDTLKLQILSIGEVSPDGLALEAQVEDNQLYCKDLGVNEIYIPLWCRPALKDNVQEGYRPIWTPSNEAPTIMSGHFCLGYTYDIEGDPPLEKTVRPRYRNYHQHRYNDKRRQHHPSRNRNNHLPYSKNDRLRGNKK</sequence>
<dbReference type="GeneID" id="75917523"/>
<gene>
    <name evidence="3" type="ORF">K450DRAFT_260564</name>
</gene>
<dbReference type="AlphaFoldDB" id="A0AAD5E1C2"/>
<dbReference type="PANTHER" id="PTHR10335">
    <property type="entry name" value="RRNA 2-O-METHYLTRANSFERASE FIBRILLARIN"/>
    <property type="match status" value="1"/>
</dbReference>
<proteinExistence type="predicted"/>
<feature type="compositionally biased region" description="Basic and acidic residues" evidence="1">
    <location>
        <begin position="481"/>
        <end position="490"/>
    </location>
</feature>
<evidence type="ECO:0000259" key="2">
    <source>
        <dbReference type="Pfam" id="PF10307"/>
    </source>
</evidence>